<dbReference type="InterPro" id="IPR000182">
    <property type="entry name" value="GNAT_dom"/>
</dbReference>
<feature type="domain" description="N-acetyltransferase" evidence="1">
    <location>
        <begin position="5"/>
        <end position="143"/>
    </location>
</feature>
<dbReference type="PROSITE" id="PS51186">
    <property type="entry name" value="GNAT"/>
    <property type="match status" value="1"/>
</dbReference>
<dbReference type="InterPro" id="IPR016181">
    <property type="entry name" value="Acyl_CoA_acyltransferase"/>
</dbReference>
<organism evidence="2 3">
    <name type="scientific">Alkalibacillus flavidus</name>
    <dbReference type="NCBI Taxonomy" id="546021"/>
    <lineage>
        <taxon>Bacteria</taxon>
        <taxon>Bacillati</taxon>
        <taxon>Bacillota</taxon>
        <taxon>Bacilli</taxon>
        <taxon>Bacillales</taxon>
        <taxon>Bacillaceae</taxon>
        <taxon>Alkalibacillus</taxon>
    </lineage>
</organism>
<dbReference type="EMBL" id="JBEPMX010000008">
    <property type="protein sequence ID" value="MET3683712.1"/>
    <property type="molecule type" value="Genomic_DNA"/>
</dbReference>
<accession>A0ABV2KVV9</accession>
<evidence type="ECO:0000313" key="2">
    <source>
        <dbReference type="EMBL" id="MET3683712.1"/>
    </source>
</evidence>
<keyword evidence="3" id="KW-1185">Reference proteome</keyword>
<proteinExistence type="predicted"/>
<dbReference type="SUPFAM" id="SSF55729">
    <property type="entry name" value="Acyl-CoA N-acyltransferases (Nat)"/>
    <property type="match status" value="1"/>
</dbReference>
<dbReference type="Pfam" id="PF00583">
    <property type="entry name" value="Acetyltransf_1"/>
    <property type="match status" value="1"/>
</dbReference>
<evidence type="ECO:0000259" key="1">
    <source>
        <dbReference type="PROSITE" id="PS51186"/>
    </source>
</evidence>
<gene>
    <name evidence="2" type="ORF">ABID56_001821</name>
</gene>
<name>A0ABV2KVV9_9BACI</name>
<dbReference type="Proteomes" id="UP001549167">
    <property type="component" value="Unassembled WGS sequence"/>
</dbReference>
<protein>
    <submittedName>
        <fullName evidence="2">GNAT superfamily N-acetyltransferase</fullName>
    </submittedName>
</protein>
<dbReference type="Gene3D" id="3.40.630.30">
    <property type="match status" value="1"/>
</dbReference>
<dbReference type="RefSeq" id="WP_354220355.1">
    <property type="nucleotide sequence ID" value="NZ_JBEPMX010000008.1"/>
</dbReference>
<evidence type="ECO:0000313" key="3">
    <source>
        <dbReference type="Proteomes" id="UP001549167"/>
    </source>
</evidence>
<reference evidence="2 3" key="1">
    <citation type="submission" date="2024-06" db="EMBL/GenBank/DDBJ databases">
        <title>Genomic Encyclopedia of Type Strains, Phase IV (KMG-IV): sequencing the most valuable type-strain genomes for metagenomic binning, comparative biology and taxonomic classification.</title>
        <authorList>
            <person name="Goeker M."/>
        </authorList>
    </citation>
    <scope>NUCLEOTIDE SEQUENCE [LARGE SCALE GENOMIC DNA]</scope>
    <source>
        <strain evidence="2 3">DSM 23520</strain>
    </source>
</reference>
<comment type="caution">
    <text evidence="2">The sequence shown here is derived from an EMBL/GenBank/DDBJ whole genome shotgun (WGS) entry which is preliminary data.</text>
</comment>
<sequence>MIDTMQIRPLTIDDESLIANMQTGIEDDYVVRVFERLVTHDNQRLFGLFSGGELASIAGYTIYQEQYGMLGRLRSDQRYLGNGHATTIVQYAIDQLKQRDDIKWIGANTQLHNYPAKRVLEKLNLPQLEMLYPAVLVDSSKMPEATGDTWQRLTTIDEKRRWIDPLQEDEQVIFPLEAYYPFPASPALFTDEQLDNWTFFENDTQDRFVIMKFDQKKYAYAHVIYLWDDLFDQPGLMKTIYNEFESFKEQYGDDIRIRFDIPESTRQHIPNDDAFSFQDPWILHGYWK</sequence>